<feature type="non-terminal residue" evidence="4">
    <location>
        <position position="154"/>
    </location>
</feature>
<sequence>DEESDDDSEYTGYISVRDFAYDAENPLHYGYLDEDEEDEQEYIISEDDDNYSDKRKSYSLPREYIINKEGIALYDFENLNDNELPLKKGDLIFINYKHGQGWLVVQRLDDSGEAGLVPEDYVEIIEDEFSEHTENTAEAFAEQNIVTQDMNALN</sequence>
<evidence type="ECO:0000256" key="1">
    <source>
        <dbReference type="ARBA" id="ARBA00022443"/>
    </source>
</evidence>
<reference evidence="5" key="1">
    <citation type="journal article" date="2016" name="Proc. Natl. Acad. Sci. U.S.A.">
        <title>Comparative genomics of biotechnologically important yeasts.</title>
        <authorList>
            <person name="Riley R."/>
            <person name="Haridas S."/>
            <person name="Wolfe K.H."/>
            <person name="Lopes M.R."/>
            <person name="Hittinger C.T."/>
            <person name="Goeker M."/>
            <person name="Salamov A.A."/>
            <person name="Wisecaver J.H."/>
            <person name="Long T.M."/>
            <person name="Calvey C.H."/>
            <person name="Aerts A.L."/>
            <person name="Barry K.W."/>
            <person name="Choi C."/>
            <person name="Clum A."/>
            <person name="Coughlan A.Y."/>
            <person name="Deshpande S."/>
            <person name="Douglass A.P."/>
            <person name="Hanson S.J."/>
            <person name="Klenk H.-P."/>
            <person name="LaButti K.M."/>
            <person name="Lapidus A."/>
            <person name="Lindquist E.A."/>
            <person name="Lipzen A.M."/>
            <person name="Meier-Kolthoff J.P."/>
            <person name="Ohm R.A."/>
            <person name="Otillar R.P."/>
            <person name="Pangilinan J.L."/>
            <person name="Peng Y."/>
            <person name="Rokas A."/>
            <person name="Rosa C.A."/>
            <person name="Scheuner C."/>
            <person name="Sibirny A.A."/>
            <person name="Slot J.C."/>
            <person name="Stielow J.B."/>
            <person name="Sun H."/>
            <person name="Kurtzman C.P."/>
            <person name="Blackwell M."/>
            <person name="Grigoriev I.V."/>
            <person name="Jeffries T.W."/>
        </authorList>
    </citation>
    <scope>NUCLEOTIDE SEQUENCE [LARGE SCALE GENOMIC DNA]</scope>
    <source>
        <strain evidence="5">NRRL Y-1626</strain>
    </source>
</reference>
<evidence type="ECO:0000313" key="4">
    <source>
        <dbReference type="EMBL" id="OBA28482.1"/>
    </source>
</evidence>
<keyword evidence="5" id="KW-1185">Reference proteome</keyword>
<evidence type="ECO:0000313" key="5">
    <source>
        <dbReference type="Proteomes" id="UP000092321"/>
    </source>
</evidence>
<dbReference type="InterPro" id="IPR036028">
    <property type="entry name" value="SH3-like_dom_sf"/>
</dbReference>
<dbReference type="SUPFAM" id="SSF50044">
    <property type="entry name" value="SH3-domain"/>
    <property type="match status" value="1"/>
</dbReference>
<dbReference type="PRINTS" id="PR00452">
    <property type="entry name" value="SH3DOMAIN"/>
</dbReference>
<comment type="caution">
    <text evidence="4">The sequence shown here is derived from an EMBL/GenBank/DDBJ whole genome shotgun (WGS) entry which is preliminary data.</text>
</comment>
<dbReference type="SMART" id="SM00326">
    <property type="entry name" value="SH3"/>
    <property type="match status" value="1"/>
</dbReference>
<organism evidence="4 5">
    <name type="scientific">Hanseniaspora valbyensis NRRL Y-1626</name>
    <dbReference type="NCBI Taxonomy" id="766949"/>
    <lineage>
        <taxon>Eukaryota</taxon>
        <taxon>Fungi</taxon>
        <taxon>Dikarya</taxon>
        <taxon>Ascomycota</taxon>
        <taxon>Saccharomycotina</taxon>
        <taxon>Saccharomycetes</taxon>
        <taxon>Saccharomycodales</taxon>
        <taxon>Saccharomycodaceae</taxon>
        <taxon>Hanseniaspora</taxon>
    </lineage>
</organism>
<feature type="non-terminal residue" evidence="4">
    <location>
        <position position="1"/>
    </location>
</feature>
<protein>
    <recommendedName>
        <fullName evidence="3">SH3 domain-containing protein</fullName>
    </recommendedName>
</protein>
<name>A0A1B7TI99_9ASCO</name>
<dbReference type="Pfam" id="PF00018">
    <property type="entry name" value="SH3_1"/>
    <property type="match status" value="1"/>
</dbReference>
<dbReference type="AlphaFoldDB" id="A0A1B7TI99"/>
<dbReference type="EMBL" id="LXPE01000003">
    <property type="protein sequence ID" value="OBA28482.1"/>
    <property type="molecule type" value="Genomic_DNA"/>
</dbReference>
<evidence type="ECO:0000259" key="3">
    <source>
        <dbReference type="PROSITE" id="PS50002"/>
    </source>
</evidence>
<feature type="domain" description="SH3" evidence="3">
    <location>
        <begin position="65"/>
        <end position="127"/>
    </location>
</feature>
<accession>A0A1B7TI99</accession>
<gene>
    <name evidence="4" type="ORF">HANVADRAFT_17474</name>
</gene>
<evidence type="ECO:0000256" key="2">
    <source>
        <dbReference type="PROSITE-ProRule" id="PRU00192"/>
    </source>
</evidence>
<dbReference type="Gene3D" id="2.30.30.40">
    <property type="entry name" value="SH3 Domains"/>
    <property type="match status" value="1"/>
</dbReference>
<dbReference type="Proteomes" id="UP000092321">
    <property type="component" value="Unassembled WGS sequence"/>
</dbReference>
<dbReference type="InterPro" id="IPR001452">
    <property type="entry name" value="SH3_domain"/>
</dbReference>
<dbReference type="PROSITE" id="PS50002">
    <property type="entry name" value="SH3"/>
    <property type="match status" value="1"/>
</dbReference>
<dbReference type="OrthoDB" id="19092at2759"/>
<keyword evidence="1 2" id="KW-0728">SH3 domain</keyword>
<proteinExistence type="predicted"/>